<dbReference type="GeneID" id="7447665"/>
<dbReference type="EMBL" id="CM000638">
    <property type="protein sequence ID" value="EED96180.1"/>
    <property type="molecule type" value="Genomic_DNA"/>
</dbReference>
<organism evidence="1 2">
    <name type="scientific">Thalassiosira pseudonana</name>
    <name type="common">Marine diatom</name>
    <name type="synonym">Cyclotella nana</name>
    <dbReference type="NCBI Taxonomy" id="35128"/>
    <lineage>
        <taxon>Eukaryota</taxon>
        <taxon>Sar</taxon>
        <taxon>Stramenopiles</taxon>
        <taxon>Ochrophyta</taxon>
        <taxon>Bacillariophyta</taxon>
        <taxon>Coscinodiscophyceae</taxon>
        <taxon>Thalassiosirophycidae</taxon>
        <taxon>Thalassiosirales</taxon>
        <taxon>Thalassiosiraceae</taxon>
        <taxon>Thalassiosira</taxon>
    </lineage>
</organism>
<evidence type="ECO:0000313" key="1">
    <source>
        <dbReference type="EMBL" id="EED96180.1"/>
    </source>
</evidence>
<proteinExistence type="predicted"/>
<dbReference type="Proteomes" id="UP000001449">
    <property type="component" value="Chromosome 1"/>
</dbReference>
<name>B8BSS7_THAPS</name>
<gene>
    <name evidence="1" type="ORF">THAPSDRAFT_907</name>
</gene>
<dbReference type="PANTHER" id="PTHR43143">
    <property type="entry name" value="METALLOPHOSPHOESTERASE, CALCINEURIN SUPERFAMILY"/>
    <property type="match status" value="1"/>
</dbReference>
<dbReference type="PANTHER" id="PTHR43143:SF4">
    <property type="entry name" value="CALCINEURIN-LIKE PHOSPHOESTERASE DOMAIN-CONTAINING PROTEIN"/>
    <property type="match status" value="1"/>
</dbReference>
<dbReference type="Gene3D" id="3.60.21.10">
    <property type="match status" value="1"/>
</dbReference>
<dbReference type="HOGENOM" id="CLU_023382_0_0_1"/>
<dbReference type="InterPro" id="IPR029052">
    <property type="entry name" value="Metallo-depent_PP-like"/>
</dbReference>
<reference evidence="1 2" key="1">
    <citation type="journal article" date="2004" name="Science">
        <title>The genome of the diatom Thalassiosira pseudonana: ecology, evolution, and metabolism.</title>
        <authorList>
            <person name="Armbrust E.V."/>
            <person name="Berges J.A."/>
            <person name="Bowler C."/>
            <person name="Green B.R."/>
            <person name="Martinez D."/>
            <person name="Putnam N.H."/>
            <person name="Zhou S."/>
            <person name="Allen A.E."/>
            <person name="Apt K.E."/>
            <person name="Bechner M."/>
            <person name="Brzezinski M.A."/>
            <person name="Chaal B.K."/>
            <person name="Chiovitti A."/>
            <person name="Davis A.K."/>
            <person name="Demarest M.S."/>
            <person name="Detter J.C."/>
            <person name="Glavina T."/>
            <person name="Goodstein D."/>
            <person name="Hadi M.Z."/>
            <person name="Hellsten U."/>
            <person name="Hildebrand M."/>
            <person name="Jenkins B.D."/>
            <person name="Jurka J."/>
            <person name="Kapitonov V.V."/>
            <person name="Kroger N."/>
            <person name="Lau W.W."/>
            <person name="Lane T.W."/>
            <person name="Larimer F.W."/>
            <person name="Lippmeier J.C."/>
            <person name="Lucas S."/>
            <person name="Medina M."/>
            <person name="Montsant A."/>
            <person name="Obornik M."/>
            <person name="Parker M.S."/>
            <person name="Palenik B."/>
            <person name="Pazour G.J."/>
            <person name="Richardson P.M."/>
            <person name="Rynearson T.A."/>
            <person name="Saito M.A."/>
            <person name="Schwartz D.C."/>
            <person name="Thamatrakoln K."/>
            <person name="Valentin K."/>
            <person name="Vardi A."/>
            <person name="Wilkerson F.P."/>
            <person name="Rokhsar D.S."/>
        </authorList>
    </citation>
    <scope>NUCLEOTIDE SEQUENCE [LARGE SCALE GENOMIC DNA]</scope>
    <source>
        <strain evidence="1 2">CCMP1335</strain>
    </source>
</reference>
<dbReference type="eggNOG" id="ENOG502R044">
    <property type="taxonomic scope" value="Eukaryota"/>
</dbReference>
<dbReference type="InterPro" id="IPR051918">
    <property type="entry name" value="STPP_CPPED1"/>
</dbReference>
<reference evidence="1 2" key="2">
    <citation type="journal article" date="2008" name="Nature">
        <title>The Phaeodactylum genome reveals the evolutionary history of diatom genomes.</title>
        <authorList>
            <person name="Bowler C."/>
            <person name="Allen A.E."/>
            <person name="Badger J.H."/>
            <person name="Grimwood J."/>
            <person name="Jabbari K."/>
            <person name="Kuo A."/>
            <person name="Maheswari U."/>
            <person name="Martens C."/>
            <person name="Maumus F."/>
            <person name="Otillar R.P."/>
            <person name="Rayko E."/>
            <person name="Salamov A."/>
            <person name="Vandepoele K."/>
            <person name="Beszteri B."/>
            <person name="Gruber A."/>
            <person name="Heijde M."/>
            <person name="Katinka M."/>
            <person name="Mock T."/>
            <person name="Valentin K."/>
            <person name="Verret F."/>
            <person name="Berges J.A."/>
            <person name="Brownlee C."/>
            <person name="Cadoret J.P."/>
            <person name="Chiovitti A."/>
            <person name="Choi C.J."/>
            <person name="Coesel S."/>
            <person name="De Martino A."/>
            <person name="Detter J.C."/>
            <person name="Durkin C."/>
            <person name="Falciatore A."/>
            <person name="Fournet J."/>
            <person name="Haruta M."/>
            <person name="Huysman M.J."/>
            <person name="Jenkins B.D."/>
            <person name="Jiroutova K."/>
            <person name="Jorgensen R.E."/>
            <person name="Joubert Y."/>
            <person name="Kaplan A."/>
            <person name="Kroger N."/>
            <person name="Kroth P.G."/>
            <person name="La Roche J."/>
            <person name="Lindquist E."/>
            <person name="Lommer M."/>
            <person name="Martin-Jezequel V."/>
            <person name="Lopez P.J."/>
            <person name="Lucas S."/>
            <person name="Mangogna M."/>
            <person name="McGinnis K."/>
            <person name="Medlin L.K."/>
            <person name="Montsant A."/>
            <person name="Oudot-Le Secq M.P."/>
            <person name="Napoli C."/>
            <person name="Obornik M."/>
            <person name="Parker M.S."/>
            <person name="Petit J.L."/>
            <person name="Porcel B.M."/>
            <person name="Poulsen N."/>
            <person name="Robison M."/>
            <person name="Rychlewski L."/>
            <person name="Rynearson T.A."/>
            <person name="Schmutz J."/>
            <person name="Shapiro H."/>
            <person name="Siaut M."/>
            <person name="Stanley M."/>
            <person name="Sussman M.R."/>
            <person name="Taylor A.R."/>
            <person name="Vardi A."/>
            <person name="von Dassow P."/>
            <person name="Vyverman W."/>
            <person name="Willis A."/>
            <person name="Wyrwicz L.S."/>
            <person name="Rokhsar D.S."/>
            <person name="Weissenbach J."/>
            <person name="Armbrust E.V."/>
            <person name="Green B.R."/>
            <person name="Van de Peer Y."/>
            <person name="Grigoriev I.V."/>
        </authorList>
    </citation>
    <scope>NUCLEOTIDE SEQUENCE [LARGE SCALE GENOMIC DNA]</scope>
    <source>
        <strain evidence="1 2">CCMP1335</strain>
    </source>
</reference>
<sequence>MKQMNLRRRLWISVLPIAADEIDVHQAISARRRRVQYLGSIRANQIFLILATSMQAPLFCFQRIYTMIKTATRLSASLLLLSIACNEAFLQQPSPSSSRPSPSSSARFATSEENQRALLEARLALDKKAKEQQSITINGAGALSKDDPYSFVVGVLGDLHIDPRKMDDYEVGRSHFLSIFDDAKANVGDNNVALVSLGDLGESKNCEHNNDNPFELFAGTTKCHQMAAEYLSSFGVPYDVIGGNHDLEGIDEFETDAKNLRRFLKCHNKETPHFCRQIAEKTLLVGLCSTVFRDATYTSHEVIIDQEQIKWFEELVASKPAEEGWRIFVFSHAPPNGSGIRIIQENHVVNGCCWLNHSDEKSCRKFIELVREHRCIKGWFSGHFHLGQDYQDSITFPTIDPSEGPYPNRGSCVFAQTSVMRAGTSRDGRQQSRLLRGTKDGFEICTVDHQKGGKIRVDATITYRSQTNEVGVYAHEDEAYDHDNYFKVYQPQMNDHGYVCAEDEELCLLTPDPITVETVAWWRLSCGRVLGVVNGMMLEFDKSTLAPLGLVVSGDELLGRQVAIVDSGLQECMINFEDDGMDGADCADGSEEIHREQVSVMQRESTRCGELNNPNSPSFLLFLKAVLVFDDDGVTIVQPNEDGSYWRKIVRNKIARMKEKRREKAAIDFAQAYLPVRSEDEAKEKICSTWGPYTTTSGVAKSTCVKGLTPKKEFDGVVYTR</sequence>
<dbReference type="OMA" id="HRCIKGW"/>
<evidence type="ECO:0000313" key="2">
    <source>
        <dbReference type="Proteomes" id="UP000001449"/>
    </source>
</evidence>
<dbReference type="KEGG" id="tps:THAPSDRAFT_907"/>
<dbReference type="RefSeq" id="XP_002286539.1">
    <property type="nucleotide sequence ID" value="XM_002286503.1"/>
</dbReference>
<accession>B8BSS7</accession>
<dbReference type="AlphaFoldDB" id="B8BSS7"/>
<protein>
    <submittedName>
        <fullName evidence="1">Uncharacterized protein</fullName>
    </submittedName>
</protein>
<dbReference type="SUPFAM" id="SSF56300">
    <property type="entry name" value="Metallo-dependent phosphatases"/>
    <property type="match status" value="1"/>
</dbReference>
<dbReference type="PaxDb" id="35128-Thaps907"/>
<dbReference type="InParanoid" id="B8BSS7"/>
<keyword evidence="2" id="KW-1185">Reference proteome</keyword>